<reference evidence="2 3" key="1">
    <citation type="submission" date="2024-06" db="EMBL/GenBank/DDBJ databases">
        <title>Genomic Encyclopedia of Type Strains, Phase IV (KMG-IV): sequencing the most valuable type-strain genomes for metagenomic binning, comparative biology and taxonomic classification.</title>
        <authorList>
            <person name="Goeker M."/>
        </authorList>
    </citation>
    <scope>NUCLEOTIDE SEQUENCE [LARGE SCALE GENOMIC DNA]</scope>
    <source>
        <strain evidence="2 3">DSM 100124</strain>
    </source>
</reference>
<evidence type="ECO:0000313" key="3">
    <source>
        <dbReference type="Proteomes" id="UP001549097"/>
    </source>
</evidence>
<evidence type="ECO:0000259" key="1">
    <source>
        <dbReference type="Pfam" id="PF12695"/>
    </source>
</evidence>
<dbReference type="EMBL" id="JBEPMP010000001">
    <property type="protein sequence ID" value="MET3727120.1"/>
    <property type="molecule type" value="Genomic_DNA"/>
</dbReference>
<dbReference type="InterPro" id="IPR029058">
    <property type="entry name" value="AB_hydrolase_fold"/>
</dbReference>
<proteinExistence type="predicted"/>
<comment type="caution">
    <text evidence="2">The sequence shown here is derived from an EMBL/GenBank/DDBJ whole genome shotgun (WGS) entry which is preliminary data.</text>
</comment>
<dbReference type="RefSeq" id="WP_198768306.1">
    <property type="nucleotide sequence ID" value="NZ_JAEACF010000001.1"/>
</dbReference>
<sequence length="241" mass="26703">MKRIIKKAFLVIAVLFVCALIGFFVWTQQTYEPTKELLSSVGDIEREDDWVTFKPSGTNKEVGIVLYPGAKVEPEAYGYLGKSLSEAGYTVGIPKFNLNLAMIEANKAEEWIKQNPSIKKWFIGGHSLGGVSAATFADENPDVITGVILLASYPANGDDFSKKDTPILSIYAEKDGLTTKEKIEKTKRLLSRETVLFEIKGGNHAQFGMYGEQKGDHPADISAQAQQDIIAVEMIKWLEKH</sequence>
<dbReference type="SUPFAM" id="SSF53474">
    <property type="entry name" value="alpha/beta-Hydrolases"/>
    <property type="match status" value="1"/>
</dbReference>
<dbReference type="InterPro" id="IPR029059">
    <property type="entry name" value="AB_hydrolase_5"/>
</dbReference>
<dbReference type="Proteomes" id="UP001549097">
    <property type="component" value="Unassembled WGS sequence"/>
</dbReference>
<protein>
    <submittedName>
        <fullName evidence="2">Dienelactone hydrolase</fullName>
    </submittedName>
</protein>
<feature type="domain" description="Alpha/beta hydrolase fold-5" evidence="1">
    <location>
        <begin position="63"/>
        <end position="228"/>
    </location>
</feature>
<keyword evidence="2" id="KW-0378">Hydrolase</keyword>
<gene>
    <name evidence="2" type="ORF">ABID52_000701</name>
</gene>
<accession>A0ABV2LEU7</accession>
<dbReference type="GO" id="GO:0016787">
    <property type="term" value="F:hydrolase activity"/>
    <property type="evidence" value="ECO:0007669"/>
    <property type="project" value="UniProtKB-KW"/>
</dbReference>
<organism evidence="2 3">
    <name type="scientific">Fictibacillus halophilus</name>
    <dbReference type="NCBI Taxonomy" id="1610490"/>
    <lineage>
        <taxon>Bacteria</taxon>
        <taxon>Bacillati</taxon>
        <taxon>Bacillota</taxon>
        <taxon>Bacilli</taxon>
        <taxon>Bacillales</taxon>
        <taxon>Fictibacillaceae</taxon>
        <taxon>Fictibacillus</taxon>
    </lineage>
</organism>
<evidence type="ECO:0000313" key="2">
    <source>
        <dbReference type="EMBL" id="MET3727120.1"/>
    </source>
</evidence>
<dbReference type="Pfam" id="PF12695">
    <property type="entry name" value="Abhydrolase_5"/>
    <property type="match status" value="1"/>
</dbReference>
<dbReference type="Gene3D" id="3.40.50.1820">
    <property type="entry name" value="alpha/beta hydrolase"/>
    <property type="match status" value="1"/>
</dbReference>
<name>A0ABV2LEU7_9BACL</name>
<keyword evidence="3" id="KW-1185">Reference proteome</keyword>